<comment type="caution">
    <text evidence="3">The sequence shown here is derived from an EMBL/GenBank/DDBJ whole genome shotgun (WGS) entry which is preliminary data.</text>
</comment>
<proteinExistence type="predicted"/>
<evidence type="ECO:0000256" key="2">
    <source>
        <dbReference type="SAM" id="SignalP"/>
    </source>
</evidence>
<dbReference type="RefSeq" id="WP_159808345.1">
    <property type="nucleotide sequence ID" value="NZ_BLJE01000003.1"/>
</dbReference>
<protein>
    <recommendedName>
        <fullName evidence="5">Beta-barrel assembly machine subunit BamF</fullName>
    </recommendedName>
</protein>
<name>A0A6N6JK93_9RHOB</name>
<dbReference type="AlphaFoldDB" id="A0A6N6JK93"/>
<reference evidence="3 4" key="1">
    <citation type="submission" date="2019-12" db="EMBL/GenBank/DDBJ databases">
        <title>Litoreibacter badius sp. nov., a novel bacteriochlorophyll a-containing bacterium in the genus Litoreibacter.</title>
        <authorList>
            <person name="Kanamuro M."/>
            <person name="Takabe Y."/>
            <person name="Mori K."/>
            <person name="Takaichi S."/>
            <person name="Hanada S."/>
        </authorList>
    </citation>
    <scope>NUCLEOTIDE SEQUENCE [LARGE SCALE GENOMIC DNA]</scope>
    <source>
        <strain evidence="3 4">K6</strain>
    </source>
</reference>
<evidence type="ECO:0000256" key="1">
    <source>
        <dbReference type="SAM" id="MobiDB-lite"/>
    </source>
</evidence>
<accession>A0A6N6JK93</accession>
<dbReference type="PROSITE" id="PS51257">
    <property type="entry name" value="PROKAR_LIPOPROTEIN"/>
    <property type="match status" value="1"/>
</dbReference>
<dbReference type="Proteomes" id="UP000436822">
    <property type="component" value="Unassembled WGS sequence"/>
</dbReference>
<evidence type="ECO:0000313" key="3">
    <source>
        <dbReference type="EMBL" id="GFE65849.1"/>
    </source>
</evidence>
<keyword evidence="4" id="KW-1185">Reference proteome</keyword>
<keyword evidence="2" id="KW-0732">Signal</keyword>
<organism evidence="3 4">
    <name type="scientific">Litoreibacter roseus</name>
    <dbReference type="NCBI Taxonomy" id="2601869"/>
    <lineage>
        <taxon>Bacteria</taxon>
        <taxon>Pseudomonadati</taxon>
        <taxon>Pseudomonadota</taxon>
        <taxon>Alphaproteobacteria</taxon>
        <taxon>Rhodobacterales</taxon>
        <taxon>Roseobacteraceae</taxon>
        <taxon>Litoreibacter</taxon>
    </lineage>
</organism>
<feature type="chain" id="PRO_5026888509" description="Beta-barrel assembly machine subunit BamF" evidence="2">
    <location>
        <begin position="20"/>
        <end position="114"/>
    </location>
</feature>
<dbReference type="EMBL" id="BLJE01000003">
    <property type="protein sequence ID" value="GFE65849.1"/>
    <property type="molecule type" value="Genomic_DNA"/>
</dbReference>
<evidence type="ECO:0000313" key="4">
    <source>
        <dbReference type="Proteomes" id="UP000436822"/>
    </source>
</evidence>
<gene>
    <name evidence="3" type="ORF">KIN_29230</name>
</gene>
<feature type="compositionally biased region" description="Polar residues" evidence="1">
    <location>
        <begin position="63"/>
        <end position="87"/>
    </location>
</feature>
<feature type="region of interest" description="Disordered" evidence="1">
    <location>
        <begin position="57"/>
        <end position="89"/>
    </location>
</feature>
<feature type="signal peptide" evidence="2">
    <location>
        <begin position="1"/>
        <end position="19"/>
    </location>
</feature>
<evidence type="ECO:0008006" key="5">
    <source>
        <dbReference type="Google" id="ProtNLM"/>
    </source>
</evidence>
<sequence length="114" mass="12232">MACFRIAFVPLVAVTLGLAACSAGQPVDFVDNSAVDLDSPGLFSGRDGTRNVTFLNGSGRVLNPQQDTTSVTQPVPQTSTAQTSQPRTTEERILLPDGRVMVRRVTVEEKIVSR</sequence>